<feature type="compositionally biased region" description="Low complexity" evidence="3">
    <location>
        <begin position="1475"/>
        <end position="1489"/>
    </location>
</feature>
<dbReference type="Pfam" id="PF26251">
    <property type="entry name" value="TPR_TRAPPC9-Trs120"/>
    <property type="match status" value="1"/>
</dbReference>
<dbReference type="PANTHER" id="PTHR21512:SF5">
    <property type="entry name" value="TRAFFICKING PROTEIN PARTICLE COMPLEX SUBUNIT 9"/>
    <property type="match status" value="1"/>
</dbReference>
<accession>A0A4T0J9J4</accession>
<feature type="compositionally biased region" description="Basic and acidic residues" evidence="3">
    <location>
        <begin position="1263"/>
        <end position="1289"/>
    </location>
</feature>
<dbReference type="Proteomes" id="UP000310689">
    <property type="component" value="Unassembled WGS sequence"/>
</dbReference>
<feature type="region of interest" description="Disordered" evidence="3">
    <location>
        <begin position="671"/>
        <end position="730"/>
    </location>
</feature>
<organism evidence="7 8">
    <name type="scientific">Wallemia ichthyophaga</name>
    <dbReference type="NCBI Taxonomy" id="245174"/>
    <lineage>
        <taxon>Eukaryota</taxon>
        <taxon>Fungi</taxon>
        <taxon>Dikarya</taxon>
        <taxon>Basidiomycota</taxon>
        <taxon>Wallemiomycotina</taxon>
        <taxon>Wallemiomycetes</taxon>
        <taxon>Wallemiales</taxon>
        <taxon>Wallemiaceae</taxon>
        <taxon>Wallemia</taxon>
    </lineage>
</organism>
<reference evidence="7 8" key="1">
    <citation type="submission" date="2019-03" db="EMBL/GenBank/DDBJ databases">
        <title>Sequencing 23 genomes of Wallemia ichthyophaga.</title>
        <authorList>
            <person name="Gostincar C."/>
        </authorList>
    </citation>
    <scope>NUCLEOTIDE SEQUENCE [LARGE SCALE GENOMIC DNA]</scope>
    <source>
        <strain evidence="7 8">EXF-6200</strain>
    </source>
</reference>
<sequence length="1535" mass="172454">MKDGERFIQPGCLNILVVPIKPIRKSVYKSSLEALSSFQQMKGSEVPGFSAFHPPPLSPTSHTIHINYHSNPNSIINDAQVAFSDQFHAVVGVVDCPSHSSLDAANDAFNQTIVGLPASLKPPIQRCWAFQPRDSERAANNPSSHLALVEDSAFYLNTLIADIIGSILSWFAETAGERRKNDGRQSKLYGDLFLMSGRLKESLANYNESLSQLRAPVDSFHHASAIECQAVAQVLLYWQKTEKIPIHALLETPWAAIYDKFSSALASYKRLLQTSSSSAPASNSSLNINNPSVSNTNLTAVRTYVRACLRFSKFLLTVWACGGLNDESLNALVIGGSPVFLETQPDRDMIVEHADKMPHLPRSQISLIAEMAHGAHLLQLDRLEQLKVTIALLYTHDSIGYARKAAYFRQEVVAICTDLLEASRNDLKTEESYPKVVLRQLKDNSESLVKILDDVCDVYGIDTQFRYLYRDEDNEARDSFKEELEHSFNWTTMQRNFLRDAISIVEHIGDFNAIIKYSAILLRYFYFALAAPEQVRIVQIMLAALDVLRRSLTTTVELAFWVPDPLLSLELITWVYRRIARFHLTSPRLPGNAIPFAYSSQRSSIRKLANTPARRSLRIAEAMTVQNEMLEIAATLHNPYKFPLELQGVELIMRMKGTVTKEIILPLSNTDEEKRKSKARSLKLERRSKMKSSALNSTPSLQRQSMSSRSSTIASMNDSRRTTLTSAPGGMKSPQYINITAIHSLPTLVVAATNMNHHALMLYSGECTTLKLILENTSDVDVDFIDIKFSDNSTECLLSAIEEQQGSLTETHEMEYTVAHEPVFRPCTDISAITIPARRRAVLDIYCYGRVGCNQGSIIVEYGRDSEDSEQIYARQLVYSLSLTVQQTLEAQQISVLPFEGVEKASELEQKDYFGLWPNSPSASASQPMTPTQMTQPSTPHLPLIEQSQLLQNSNKDTKEFLLIVDIRNSFGTPFEVVLERVKEDEEEEYMTEFGVCRLVQPGSTARLVLPVRRMKLREATSTANIPSLCERQFTVSQTSLPLKKERIMREIFWYSQELYKNVRLFWREPDSTTDTPRAGNLNFNLRKHKLSRRMLEMVKLNDIDIDLAQSSWDKIVIGKEAQLRLRIANKSERFMKLKYKVQASVEGCVIIKGPEWTHLQRLESDEETVQHVRILPLSKCRVEVVVILEEVYADDIVDATIDWDERVRRSVERIQDYKSKPCIIDMTDNVEPSQSWDVIRQALKERIQENIKKYYDNTNHNTQHDDLKNTREMDKPKVELDTRTRTEPEINIADGGNNLQLGQSDEHSQSPDKSRVQTPAVVIGPKRAPVVESVSEKEAFEEFNSIWQIIEVDFVEASAPPTPMFSPIPFLANRKTSREISPLSMQDTQADVEDFGNVNLNRPTSPTSSSSNAAAAAAAALSGGTNSADGESDGQPPPQPTTAQEHLGIVDELDAGQGKVAEEPVSLSSTTQLESGNGSSNTNNTSDNSDSDDKNAANAANEANEEEGRANKRRKSEHLIENEDEKLKKSFNIF</sequence>
<evidence type="ECO:0000256" key="1">
    <source>
        <dbReference type="ARBA" id="ARBA00004555"/>
    </source>
</evidence>
<dbReference type="Pfam" id="PF08626">
    <property type="entry name" value="TRAPPC9-Trs120"/>
    <property type="match status" value="1"/>
</dbReference>
<dbReference type="PANTHER" id="PTHR21512">
    <property type="entry name" value="TRAFFICKING PROTEIN PARTICLE COMPLEX SUBUNIT 9"/>
    <property type="match status" value="1"/>
</dbReference>
<evidence type="ECO:0000259" key="5">
    <source>
        <dbReference type="Pfam" id="PF26251"/>
    </source>
</evidence>
<dbReference type="Pfam" id="PF26280">
    <property type="entry name" value="Ig_TRAPPC9-Trs120_2nd"/>
    <property type="match status" value="1"/>
</dbReference>
<comment type="caution">
    <text evidence="7">The sequence shown here is derived from an EMBL/GenBank/DDBJ whole genome shotgun (WGS) entry which is preliminary data.</text>
</comment>
<evidence type="ECO:0000256" key="2">
    <source>
        <dbReference type="ARBA" id="ARBA00023034"/>
    </source>
</evidence>
<protein>
    <submittedName>
        <fullName evidence="7">Uncharacterized protein</fullName>
    </submittedName>
</protein>
<dbReference type="Pfam" id="PF26282">
    <property type="entry name" value="Ig_TRAPPC9-Trs120_3rd"/>
    <property type="match status" value="1"/>
</dbReference>
<feature type="compositionally biased region" description="Low complexity" evidence="3">
    <location>
        <begin position="700"/>
        <end position="711"/>
    </location>
</feature>
<evidence type="ECO:0000259" key="4">
    <source>
        <dbReference type="Pfam" id="PF08626"/>
    </source>
</evidence>
<feature type="domain" description="Trs120/TRAPPC9 TPR region" evidence="5">
    <location>
        <begin position="303"/>
        <end position="543"/>
    </location>
</feature>
<evidence type="ECO:0000313" key="7">
    <source>
        <dbReference type="EMBL" id="TIB39303.1"/>
    </source>
</evidence>
<dbReference type="InterPro" id="IPR058564">
    <property type="entry name" value="TPR_TRAPPC9_Trs120"/>
</dbReference>
<dbReference type="InterPro" id="IPR058567">
    <property type="entry name" value="Ig_TRAPPC9_Trs120_3rd"/>
</dbReference>
<feature type="compositionally biased region" description="Basic and acidic residues" evidence="3">
    <location>
        <begin position="1518"/>
        <end position="1529"/>
    </location>
</feature>
<feature type="compositionally biased region" description="Polar residues" evidence="3">
    <location>
        <begin position="712"/>
        <end position="726"/>
    </location>
</feature>
<comment type="subcellular location">
    <subcellularLocation>
        <location evidence="1">Golgi apparatus</location>
    </subcellularLocation>
</comment>
<evidence type="ECO:0000259" key="6">
    <source>
        <dbReference type="Pfam" id="PF26282"/>
    </source>
</evidence>
<feature type="compositionally biased region" description="Basic and acidic residues" evidence="3">
    <location>
        <begin position="1305"/>
        <end position="1316"/>
    </location>
</feature>
<feature type="domain" description="Trs120/TRAPPC9 N-terminal" evidence="4">
    <location>
        <begin position="177"/>
        <end position="242"/>
    </location>
</feature>
<dbReference type="GO" id="GO:0005802">
    <property type="term" value="C:trans-Golgi network"/>
    <property type="evidence" value="ECO:0007669"/>
    <property type="project" value="TreeGrafter"/>
</dbReference>
<evidence type="ECO:0000256" key="3">
    <source>
        <dbReference type="SAM" id="MobiDB-lite"/>
    </source>
</evidence>
<dbReference type="EMBL" id="SPOI01000036">
    <property type="protein sequence ID" value="TIB39303.1"/>
    <property type="molecule type" value="Genomic_DNA"/>
</dbReference>
<gene>
    <name evidence="7" type="ORF">E3P86_01185</name>
</gene>
<feature type="region of interest" description="Disordered" evidence="3">
    <location>
        <begin position="1459"/>
        <end position="1535"/>
    </location>
</feature>
<feature type="region of interest" description="Disordered" evidence="3">
    <location>
        <begin position="1397"/>
        <end position="1444"/>
    </location>
</feature>
<keyword evidence="2" id="KW-0333">Golgi apparatus</keyword>
<proteinExistence type="predicted"/>
<feature type="region of interest" description="Disordered" evidence="3">
    <location>
        <begin position="1255"/>
        <end position="1322"/>
    </location>
</feature>
<dbReference type="InterPro" id="IPR013935">
    <property type="entry name" value="Trs120_TRAPPC9"/>
</dbReference>
<feature type="domain" description="Trs120/TRAPPC9 third Ig-like" evidence="6">
    <location>
        <begin position="942"/>
        <end position="1099"/>
    </location>
</feature>
<dbReference type="InterPro" id="IPR058563">
    <property type="entry name" value="Trs120_TRAPPC9_N"/>
</dbReference>
<evidence type="ECO:0000313" key="8">
    <source>
        <dbReference type="Proteomes" id="UP000310689"/>
    </source>
</evidence>
<name>A0A4T0J9J4_WALIC</name>
<feature type="compositionally biased region" description="Low complexity" evidence="3">
    <location>
        <begin position="1404"/>
        <end position="1429"/>
    </location>
</feature>